<evidence type="ECO:0000313" key="3">
    <source>
        <dbReference type="EMBL" id="GLQ53504.1"/>
    </source>
</evidence>
<feature type="domain" description="AB hydrolase-1" evidence="2">
    <location>
        <begin position="25"/>
        <end position="130"/>
    </location>
</feature>
<dbReference type="Gene3D" id="3.40.50.1820">
    <property type="entry name" value="alpha/beta hydrolase"/>
    <property type="match status" value="1"/>
</dbReference>
<name>A0ABQ5W124_9HYPH</name>
<dbReference type="PANTHER" id="PTHR43798:SF31">
    <property type="entry name" value="AB HYDROLASE SUPERFAMILY PROTEIN YCLE"/>
    <property type="match status" value="1"/>
</dbReference>
<gene>
    <name evidence="3" type="ORF">GCM10010862_07630</name>
</gene>
<organism evidence="3 4">
    <name type="scientific">Devosia nitrariae</name>
    <dbReference type="NCBI Taxonomy" id="2071872"/>
    <lineage>
        <taxon>Bacteria</taxon>
        <taxon>Pseudomonadati</taxon>
        <taxon>Pseudomonadota</taxon>
        <taxon>Alphaproteobacteria</taxon>
        <taxon>Hyphomicrobiales</taxon>
        <taxon>Devosiaceae</taxon>
        <taxon>Devosia</taxon>
    </lineage>
</organism>
<protein>
    <submittedName>
        <fullName evidence="3">Hydrolase</fullName>
    </submittedName>
</protein>
<comment type="caution">
    <text evidence="3">The sequence shown here is derived from an EMBL/GenBank/DDBJ whole genome shotgun (WGS) entry which is preliminary data.</text>
</comment>
<keyword evidence="1 3" id="KW-0378">Hydrolase</keyword>
<dbReference type="PRINTS" id="PR00111">
    <property type="entry name" value="ABHYDROLASE"/>
</dbReference>
<accession>A0ABQ5W124</accession>
<reference evidence="4" key="1">
    <citation type="journal article" date="2019" name="Int. J. Syst. Evol. Microbiol.">
        <title>The Global Catalogue of Microorganisms (GCM) 10K type strain sequencing project: providing services to taxonomists for standard genome sequencing and annotation.</title>
        <authorList>
            <consortium name="The Broad Institute Genomics Platform"/>
            <consortium name="The Broad Institute Genome Sequencing Center for Infectious Disease"/>
            <person name="Wu L."/>
            <person name="Ma J."/>
        </authorList>
    </citation>
    <scope>NUCLEOTIDE SEQUENCE [LARGE SCALE GENOMIC DNA]</scope>
    <source>
        <strain evidence="4">NBRC 112416</strain>
    </source>
</reference>
<evidence type="ECO:0000256" key="1">
    <source>
        <dbReference type="ARBA" id="ARBA00022801"/>
    </source>
</evidence>
<dbReference type="InterPro" id="IPR000073">
    <property type="entry name" value="AB_hydrolase_1"/>
</dbReference>
<evidence type="ECO:0000313" key="4">
    <source>
        <dbReference type="Proteomes" id="UP001156691"/>
    </source>
</evidence>
<dbReference type="PRINTS" id="PR00412">
    <property type="entry name" value="EPOXHYDRLASE"/>
</dbReference>
<dbReference type="Pfam" id="PF00561">
    <property type="entry name" value="Abhydrolase_1"/>
    <property type="match status" value="1"/>
</dbReference>
<proteinExistence type="predicted"/>
<dbReference type="RefSeq" id="WP_284338954.1">
    <property type="nucleotide sequence ID" value="NZ_BSNS01000004.1"/>
</dbReference>
<dbReference type="InterPro" id="IPR000639">
    <property type="entry name" value="Epox_hydrolase-like"/>
</dbReference>
<dbReference type="EMBL" id="BSNS01000004">
    <property type="protein sequence ID" value="GLQ53504.1"/>
    <property type="molecule type" value="Genomic_DNA"/>
</dbReference>
<keyword evidence="4" id="KW-1185">Reference proteome</keyword>
<dbReference type="PANTHER" id="PTHR43798">
    <property type="entry name" value="MONOACYLGLYCEROL LIPASE"/>
    <property type="match status" value="1"/>
</dbReference>
<dbReference type="InterPro" id="IPR050266">
    <property type="entry name" value="AB_hydrolase_sf"/>
</dbReference>
<dbReference type="SUPFAM" id="SSF53474">
    <property type="entry name" value="alpha/beta-Hydrolases"/>
    <property type="match status" value="1"/>
</dbReference>
<sequence length="275" mass="29249">MPLKTFTVQTGSARLVGLETGKGLPVVFLHAGVADKRLWASQMEAVAAAGFRAVAYDRRGFGESESTDEPFSHLKDFEVVLAHLGVHAAVIVGASMGGALAIDFTLEHPERVVGLVLVGTALSGAPEPELPDEILPLIEAMEIAEDRGDIDMLNKVEAHAWLDGPMSRNGRVSGPVRDLFFAMNGTALAKPQLTQEEPPDAALDYLAGITAPVLLAVGSLDFPHVIARHDELSDEFDNAFAIVIEGTAHLPSLERPDLFNSLLLEFLAAITGAEA</sequence>
<dbReference type="GO" id="GO:0016787">
    <property type="term" value="F:hydrolase activity"/>
    <property type="evidence" value="ECO:0007669"/>
    <property type="project" value="UniProtKB-KW"/>
</dbReference>
<evidence type="ECO:0000259" key="2">
    <source>
        <dbReference type="Pfam" id="PF00561"/>
    </source>
</evidence>
<dbReference type="Proteomes" id="UP001156691">
    <property type="component" value="Unassembled WGS sequence"/>
</dbReference>
<dbReference type="InterPro" id="IPR029058">
    <property type="entry name" value="AB_hydrolase_fold"/>
</dbReference>